<organism evidence="2">
    <name type="scientific">viral metagenome</name>
    <dbReference type="NCBI Taxonomy" id="1070528"/>
    <lineage>
        <taxon>unclassified sequences</taxon>
        <taxon>metagenomes</taxon>
        <taxon>organismal metagenomes</taxon>
    </lineage>
</organism>
<keyword evidence="1" id="KW-1133">Transmembrane helix</keyword>
<reference evidence="2" key="1">
    <citation type="journal article" date="2020" name="Nature">
        <title>Giant virus diversity and host interactions through global metagenomics.</title>
        <authorList>
            <person name="Schulz F."/>
            <person name="Roux S."/>
            <person name="Paez-Espino D."/>
            <person name="Jungbluth S."/>
            <person name="Walsh D.A."/>
            <person name="Denef V.J."/>
            <person name="McMahon K.D."/>
            <person name="Konstantinidis K.T."/>
            <person name="Eloe-Fadrosh E.A."/>
            <person name="Kyrpides N.C."/>
            <person name="Woyke T."/>
        </authorList>
    </citation>
    <scope>NUCLEOTIDE SEQUENCE</scope>
    <source>
        <strain evidence="2">GVMAG-S-ERX556101-89</strain>
    </source>
</reference>
<feature type="transmembrane region" description="Helical" evidence="1">
    <location>
        <begin position="6"/>
        <end position="24"/>
    </location>
</feature>
<sequence>MANITIKIISLSVAVSVSILVAVLNTNKKKEIPDNNPDGNLLIKYPNLREILIKKGETFSGCYNDSDYVFVWNCDDVTDWSIEQGGYLLLDKRVILPHSIEQAKIIKTGEHFNWVPCNSRDVTGLTNIPEILIKK</sequence>
<keyword evidence="1" id="KW-0472">Membrane</keyword>
<keyword evidence="1" id="KW-0812">Transmembrane</keyword>
<evidence type="ECO:0000256" key="1">
    <source>
        <dbReference type="SAM" id="Phobius"/>
    </source>
</evidence>
<dbReference type="EMBL" id="MN738829">
    <property type="protein sequence ID" value="QHT38366.1"/>
    <property type="molecule type" value="Genomic_DNA"/>
</dbReference>
<dbReference type="AlphaFoldDB" id="A0A6C0F943"/>
<proteinExistence type="predicted"/>
<accession>A0A6C0F943</accession>
<protein>
    <submittedName>
        <fullName evidence="2">Uncharacterized protein</fullName>
    </submittedName>
</protein>
<evidence type="ECO:0000313" key="2">
    <source>
        <dbReference type="EMBL" id="QHT38366.1"/>
    </source>
</evidence>
<name>A0A6C0F943_9ZZZZ</name>